<dbReference type="SMART" id="SM00987">
    <property type="entry name" value="UreE_C"/>
    <property type="match status" value="1"/>
</dbReference>
<dbReference type="SUPFAM" id="SSF52141">
    <property type="entry name" value="Uracil-DNA glycosylase-like"/>
    <property type="match status" value="1"/>
</dbReference>
<feature type="domain" description="Uracil-DNA glycosylase-like" evidence="1">
    <location>
        <begin position="7"/>
        <end position="153"/>
    </location>
</feature>
<proteinExistence type="predicted"/>
<accession>A0A076FCJ2</accession>
<dbReference type="InterPro" id="IPR005122">
    <property type="entry name" value="Uracil-DNA_glycosylase-like"/>
</dbReference>
<dbReference type="Gene3D" id="3.40.470.10">
    <property type="entry name" value="Uracil-DNA glycosylase-like domain"/>
    <property type="match status" value="1"/>
</dbReference>
<dbReference type="GO" id="GO:0016798">
    <property type="term" value="F:hydrolase activity, acting on glycosyl bonds"/>
    <property type="evidence" value="ECO:0007669"/>
    <property type="project" value="UniProtKB-KW"/>
</dbReference>
<dbReference type="AlphaFoldDB" id="A0A076FCJ2"/>
<dbReference type="SMART" id="SM00986">
    <property type="entry name" value="UDG"/>
    <property type="match status" value="1"/>
</dbReference>
<dbReference type="InterPro" id="IPR036895">
    <property type="entry name" value="Uracil-DNA_glycosylase-like_sf"/>
</dbReference>
<dbReference type="NCBIfam" id="TIGR04274">
    <property type="entry name" value="hypoxanDNAglyco"/>
    <property type="match status" value="1"/>
</dbReference>
<dbReference type="PATRIC" id="fig|1244531.5.peg.1434"/>
<dbReference type="KEGG" id="caj:CIG1485E_1289"/>
<dbReference type="OrthoDB" id="9799921at2"/>
<keyword evidence="2" id="KW-0378">Hydrolase</keyword>
<dbReference type="Pfam" id="PF03167">
    <property type="entry name" value="UDG"/>
    <property type="match status" value="1"/>
</dbReference>
<dbReference type="HOGENOM" id="CLU_094865_1_0_7"/>
<dbReference type="EC" id="3.2.2.28" evidence="2"/>
<keyword evidence="3" id="KW-1185">Reference proteome</keyword>
<dbReference type="InterPro" id="IPR026353">
    <property type="entry name" value="Hypoxan-DNA_Glyclase"/>
</dbReference>
<evidence type="ECO:0000313" key="3">
    <source>
        <dbReference type="Proteomes" id="UP000028486"/>
    </source>
</evidence>
<evidence type="ECO:0000313" key="2">
    <source>
        <dbReference type="EMBL" id="AII15122.1"/>
    </source>
</evidence>
<dbReference type="Proteomes" id="UP000028486">
    <property type="component" value="Chromosome"/>
</dbReference>
<organism evidence="2 3">
    <name type="scientific">Campylobacter iguaniorum</name>
    <dbReference type="NCBI Taxonomy" id="1244531"/>
    <lineage>
        <taxon>Bacteria</taxon>
        <taxon>Pseudomonadati</taxon>
        <taxon>Campylobacterota</taxon>
        <taxon>Epsilonproteobacteria</taxon>
        <taxon>Campylobacterales</taxon>
        <taxon>Campylobacteraceae</taxon>
        <taxon>Campylobacter</taxon>
    </lineage>
</organism>
<dbReference type="CDD" id="cd10032">
    <property type="entry name" value="UDG-F6_HDG"/>
    <property type="match status" value="1"/>
</dbReference>
<gene>
    <name evidence="2" type="primary">mug</name>
    <name evidence="2" type="ORF">CIG1485E_1289</name>
</gene>
<dbReference type="STRING" id="1244531.CIG2463D_1422"/>
<protein>
    <submittedName>
        <fullName evidence="2">G:T/U mismatch-specific DNA glycosylase</fullName>
        <ecNumber evidence="2">3.2.2.28</ecNumber>
    </submittedName>
</protein>
<keyword evidence="2" id="KW-0326">Glycosidase</keyword>
<name>A0A076FCJ2_9BACT</name>
<dbReference type="EMBL" id="CP009043">
    <property type="protein sequence ID" value="AII15122.1"/>
    <property type="molecule type" value="Genomic_DNA"/>
</dbReference>
<dbReference type="eggNOG" id="COG3663">
    <property type="taxonomic scope" value="Bacteria"/>
</dbReference>
<reference evidence="3" key="1">
    <citation type="journal article" date="2014" name="Genome Announc.">
        <title>Complete Genome Sequence of Campylobacter iguaniorum Strain 1485ET, Isolated from a Bearded Dragon (Pogona vitticeps).</title>
        <authorList>
            <person name="Gilbert M.J."/>
            <person name="Miller W.G."/>
            <person name="Yee E."/>
            <person name="Kik M."/>
            <person name="Wagenaar J.A."/>
            <person name="Duim B."/>
        </authorList>
    </citation>
    <scope>NUCLEOTIDE SEQUENCE [LARGE SCALE GENOMIC DNA]</scope>
    <source>
        <strain evidence="3">1485E</strain>
    </source>
</reference>
<evidence type="ECO:0000259" key="1">
    <source>
        <dbReference type="SMART" id="SM00986"/>
    </source>
</evidence>
<dbReference type="RefSeq" id="WP_038454761.1">
    <property type="nucleotide sequence ID" value="NZ_CP009043.1"/>
</dbReference>
<sequence length="157" mass="18011">MQTHPFEPIFDSGSKVLILGSFPSVSSRADGFYYGHKKNRFWDVLSAIYNCQNLITKEEKIKFLIDHNIAVYDAAYKCEIKGSSDSSICEVVPADLSQIFDNANIKMVFANGNKSYEICKKFYDFEPIKLPSTSPLNIKFDLEKLKQKWSIILEYTK</sequence>